<feature type="active site" evidence="7">
    <location>
        <position position="365"/>
    </location>
</feature>
<feature type="binding site" evidence="7">
    <location>
        <position position="374"/>
    </location>
    <ligand>
        <name>Zn(2+)</name>
        <dbReference type="ChEBI" id="CHEBI:29105"/>
        <note>catalytic</note>
    </ligand>
</feature>
<evidence type="ECO:0000256" key="1">
    <source>
        <dbReference type="ARBA" id="ARBA00004479"/>
    </source>
</evidence>
<dbReference type="PROSITE" id="PS50215">
    <property type="entry name" value="ADAM_MEPRO"/>
    <property type="match status" value="1"/>
</dbReference>
<organism evidence="12 13">
    <name type="scientific">Porites lobata</name>
    <dbReference type="NCBI Taxonomy" id="104759"/>
    <lineage>
        <taxon>Eukaryota</taxon>
        <taxon>Metazoa</taxon>
        <taxon>Cnidaria</taxon>
        <taxon>Anthozoa</taxon>
        <taxon>Hexacorallia</taxon>
        <taxon>Scleractinia</taxon>
        <taxon>Fungiina</taxon>
        <taxon>Poritidae</taxon>
        <taxon>Porites</taxon>
    </lineage>
</organism>
<evidence type="ECO:0000259" key="11">
    <source>
        <dbReference type="PROSITE" id="PS50215"/>
    </source>
</evidence>
<dbReference type="InterPro" id="IPR024079">
    <property type="entry name" value="MetalloPept_cat_dom_sf"/>
</dbReference>
<sequence>MDVTVVLFPLWVLQFLVIHPTISFEKSSVNRSWLSDGLALTKLDRLDFQFVIPRLKYIKSAGKTKNWNRRDLDEANQRSEASSIKVQITFTAFQRKFKLDLYQNRGLFTSHYMEKEERFNEGANYCFYHGTVRGSERSKVSLSTCDGIEGLIYDGHISYYIEPHGDLSDSQIHLYYRIKDLNVSEFDLTEQSLKKDELEVINSQWQLYNSSSRFKAHKRVRRDVFTETKYVEIVVINDHKQFEASGKNLTKTNLRAKQIVNMVDAMFRPLNVRVTLVAIETWDVADMVKADEDADTYLSNLIKYRKRKLREKHPNDVGMLLTGVKLKDSVRGKAQVMSICSRKSAGVIRDYNINAAFTANTFAHELGHIFGMYHDEDLPHCVCGATNSLSGCVMSARVGPEPATIFSNCSVKGLNEGLSRGLGTCLFNVPDTLFGGPVCGDGILAPGEECDCGTAQECLEKGDICCDHVTCKLNAHAQCANGACCEDCKFKKRGAICREKVNECDIPETCTGSSGICSEDLYVHNGYPCAKNTAYCFLGECQTHEKQCRDLWGSDTLPGPDKCYRYHNTRADKFGHCRKTRRGKYRPCKLQDAKCGKLWCLATGKRPVIGIQRDVLSSFWPLGNETITCKGTSLKMGLDVPEAAMTLEGTKCGDGKLCLNRRCVSVDVLLKKTTRCPKNCSGHGLCNNVGKCHCFDPWAGVSCNEKLPGKPRSKTTEAIKTMLSITMKPHTDKTEIATTGISIPADTMGFVDAKVVYSVVSVILIALAVVLIVTLCYYKKCFQYRKFVPQKKSKKAKFSPKTKVIIIE</sequence>
<dbReference type="PROSITE" id="PS01186">
    <property type="entry name" value="EGF_2"/>
    <property type="match status" value="1"/>
</dbReference>
<dbReference type="InterPro" id="IPR000742">
    <property type="entry name" value="EGF"/>
</dbReference>
<dbReference type="SUPFAM" id="SSF57552">
    <property type="entry name" value="Blood coagulation inhibitor (disintegrin)"/>
    <property type="match status" value="1"/>
</dbReference>
<dbReference type="Gene3D" id="3.40.390.10">
    <property type="entry name" value="Collagenase (Catalytic Domain)"/>
    <property type="match status" value="1"/>
</dbReference>
<dbReference type="PROSITE" id="PS00427">
    <property type="entry name" value="DISINTEGRIN_1"/>
    <property type="match status" value="1"/>
</dbReference>
<dbReference type="PROSITE" id="PS00022">
    <property type="entry name" value="EGF_1"/>
    <property type="match status" value="1"/>
</dbReference>
<evidence type="ECO:0000256" key="4">
    <source>
        <dbReference type="ARBA" id="ARBA00023136"/>
    </source>
</evidence>
<comment type="subcellular location">
    <subcellularLocation>
        <location evidence="1">Membrane</location>
        <topology evidence="1">Single-pass type I membrane protein</topology>
    </subcellularLocation>
</comment>
<gene>
    <name evidence="12" type="ORF">PLOB_00035811</name>
</gene>
<feature type="transmembrane region" description="Helical" evidence="8">
    <location>
        <begin position="755"/>
        <end position="778"/>
    </location>
</feature>
<dbReference type="SUPFAM" id="SSF55486">
    <property type="entry name" value="Metalloproteases ('zincins'), catalytic domain"/>
    <property type="match status" value="1"/>
</dbReference>
<feature type="signal peptide" evidence="9">
    <location>
        <begin position="1"/>
        <end position="23"/>
    </location>
</feature>
<keyword evidence="5 6" id="KW-1015">Disulfide bond</keyword>
<comment type="caution">
    <text evidence="7">Lacks conserved residue(s) required for the propagation of feature annotation.</text>
</comment>
<keyword evidence="2 8" id="KW-0812">Transmembrane</keyword>
<feature type="domain" description="Peptidase M12B" evidence="11">
    <location>
        <begin position="229"/>
        <end position="430"/>
    </location>
</feature>
<proteinExistence type="predicted"/>
<dbReference type="SMART" id="SM00608">
    <property type="entry name" value="ACR"/>
    <property type="match status" value="1"/>
</dbReference>
<evidence type="ECO:0000313" key="13">
    <source>
        <dbReference type="Proteomes" id="UP001159405"/>
    </source>
</evidence>
<reference evidence="12 13" key="1">
    <citation type="submission" date="2022-05" db="EMBL/GenBank/DDBJ databases">
        <authorList>
            <consortium name="Genoscope - CEA"/>
            <person name="William W."/>
        </authorList>
    </citation>
    <scope>NUCLEOTIDE SEQUENCE [LARGE SCALE GENOMIC DNA]</scope>
</reference>
<dbReference type="InterPro" id="IPR018358">
    <property type="entry name" value="Disintegrin_CS"/>
</dbReference>
<dbReference type="Pfam" id="PF01421">
    <property type="entry name" value="Reprolysin"/>
    <property type="match status" value="1"/>
</dbReference>
<keyword evidence="4 8" id="KW-0472">Membrane</keyword>
<keyword evidence="9" id="KW-0732">Signal</keyword>
<feature type="disulfide bond" evidence="6">
    <location>
        <begin position="497"/>
        <end position="517"/>
    </location>
</feature>
<evidence type="ECO:0000313" key="12">
    <source>
        <dbReference type="EMBL" id="CAH3037085.1"/>
    </source>
</evidence>
<evidence type="ECO:0000256" key="7">
    <source>
        <dbReference type="PROSITE-ProRule" id="PRU00276"/>
    </source>
</evidence>
<keyword evidence="13" id="KW-1185">Reference proteome</keyword>
<dbReference type="Gene3D" id="4.10.70.10">
    <property type="entry name" value="Disintegrin domain"/>
    <property type="match status" value="1"/>
</dbReference>
<dbReference type="Proteomes" id="UP001159405">
    <property type="component" value="Unassembled WGS sequence"/>
</dbReference>
<keyword evidence="3 8" id="KW-1133">Transmembrane helix</keyword>
<feature type="binding site" evidence="7">
    <location>
        <position position="364"/>
    </location>
    <ligand>
        <name>Zn(2+)</name>
        <dbReference type="ChEBI" id="CHEBI:29105"/>
        <note>catalytic</note>
    </ligand>
</feature>
<evidence type="ECO:0000256" key="2">
    <source>
        <dbReference type="ARBA" id="ARBA00022692"/>
    </source>
</evidence>
<dbReference type="Gene3D" id="2.10.25.10">
    <property type="entry name" value="Laminin"/>
    <property type="match status" value="1"/>
</dbReference>
<keyword evidence="7" id="KW-0479">Metal-binding</keyword>
<feature type="domain" description="Disintegrin" evidence="10">
    <location>
        <begin position="436"/>
        <end position="525"/>
    </location>
</feature>
<accession>A0ABN8MY63</accession>
<protein>
    <submittedName>
        <fullName evidence="12">Uncharacterized protein</fullName>
    </submittedName>
</protein>
<dbReference type="PROSITE" id="PS50214">
    <property type="entry name" value="DISINTEGRIN_2"/>
    <property type="match status" value="1"/>
</dbReference>
<dbReference type="InterPro" id="IPR002870">
    <property type="entry name" value="Peptidase_M12B_N"/>
</dbReference>
<evidence type="ECO:0000256" key="3">
    <source>
        <dbReference type="ARBA" id="ARBA00022989"/>
    </source>
</evidence>
<dbReference type="InterPro" id="IPR006586">
    <property type="entry name" value="ADAM_Cys-rich"/>
</dbReference>
<dbReference type="SMART" id="SM00050">
    <property type="entry name" value="DISIN"/>
    <property type="match status" value="1"/>
</dbReference>
<evidence type="ECO:0000256" key="9">
    <source>
        <dbReference type="SAM" id="SignalP"/>
    </source>
</evidence>
<dbReference type="InterPro" id="IPR001762">
    <property type="entry name" value="Disintegrin_dom"/>
</dbReference>
<dbReference type="CDD" id="cd04269">
    <property type="entry name" value="ZnMc_adamalysin_II_like"/>
    <property type="match status" value="1"/>
</dbReference>
<name>A0ABN8MY63_9CNID</name>
<dbReference type="PANTHER" id="PTHR11905">
    <property type="entry name" value="ADAM A DISINTEGRIN AND METALLOPROTEASE DOMAIN"/>
    <property type="match status" value="1"/>
</dbReference>
<dbReference type="EMBL" id="CALNXK010000005">
    <property type="protein sequence ID" value="CAH3037085.1"/>
    <property type="molecule type" value="Genomic_DNA"/>
</dbReference>
<dbReference type="Pfam" id="PF00200">
    <property type="entry name" value="Disintegrin"/>
    <property type="match status" value="1"/>
</dbReference>
<evidence type="ECO:0000256" key="5">
    <source>
        <dbReference type="ARBA" id="ARBA00023157"/>
    </source>
</evidence>
<comment type="caution">
    <text evidence="12">The sequence shown here is derived from an EMBL/GenBank/DDBJ whole genome shotgun (WGS) entry which is preliminary data.</text>
</comment>
<dbReference type="PANTHER" id="PTHR11905:SF240">
    <property type="entry name" value="DISINTEGRIN AND METALLOPROTEINASE DOMAIN-CONTAINING PROTEIN 11-LIKE ISOFORM X1"/>
    <property type="match status" value="1"/>
</dbReference>
<evidence type="ECO:0000259" key="10">
    <source>
        <dbReference type="PROSITE" id="PS50214"/>
    </source>
</evidence>
<feature type="binding site" evidence="7">
    <location>
        <position position="368"/>
    </location>
    <ligand>
        <name>Zn(2+)</name>
        <dbReference type="ChEBI" id="CHEBI:29105"/>
        <note>catalytic</note>
    </ligand>
</feature>
<keyword evidence="7" id="KW-0862">Zinc</keyword>
<dbReference type="Pfam" id="PF01562">
    <property type="entry name" value="Pep_M12B_propep"/>
    <property type="match status" value="1"/>
</dbReference>
<dbReference type="InterPro" id="IPR036436">
    <property type="entry name" value="Disintegrin_dom_sf"/>
</dbReference>
<dbReference type="PRINTS" id="PR00289">
    <property type="entry name" value="DISINTEGRIN"/>
</dbReference>
<evidence type="ECO:0000256" key="6">
    <source>
        <dbReference type="PROSITE-ProRule" id="PRU00068"/>
    </source>
</evidence>
<dbReference type="Pfam" id="PF08516">
    <property type="entry name" value="ADAM_CR"/>
    <property type="match status" value="1"/>
</dbReference>
<feature type="chain" id="PRO_5047082715" evidence="9">
    <location>
        <begin position="24"/>
        <end position="808"/>
    </location>
</feature>
<evidence type="ECO:0000256" key="8">
    <source>
        <dbReference type="SAM" id="Phobius"/>
    </source>
</evidence>
<dbReference type="InterPro" id="IPR034027">
    <property type="entry name" value="Reprolysin_adamalysin"/>
</dbReference>
<dbReference type="InterPro" id="IPR001590">
    <property type="entry name" value="Peptidase_M12B"/>
</dbReference>